<dbReference type="SUPFAM" id="SSF53474">
    <property type="entry name" value="alpha/beta-Hydrolases"/>
    <property type="match status" value="1"/>
</dbReference>
<dbReference type="EMBL" id="DF844595">
    <property type="protein sequence ID" value="GAT48478.1"/>
    <property type="molecule type" value="Genomic_DNA"/>
</dbReference>
<proteinExistence type="predicted"/>
<reference evidence="2" key="1">
    <citation type="submission" date="2014-09" db="EMBL/GenBank/DDBJ databases">
        <title>Genome sequence of the luminous mushroom Mycena chlorophos for searching fungal bioluminescence genes.</title>
        <authorList>
            <person name="Tanaka Y."/>
            <person name="Kasuga D."/>
            <person name="Oba Y."/>
            <person name="Hase S."/>
            <person name="Sato K."/>
            <person name="Oba Y."/>
            <person name="Sakakibara Y."/>
        </authorList>
    </citation>
    <scope>NUCLEOTIDE SEQUENCE</scope>
</reference>
<evidence type="ECO:0000313" key="2">
    <source>
        <dbReference type="EMBL" id="GAT48478.1"/>
    </source>
</evidence>
<sequence>MPSSYFSSQTLELPNGIKIFYTDSGAPPNSDTYTTLVMLHGSAFNGDGMSPLHAFADKHNLRIILWNRRDYRGSTPYSAAELEELRTGKQSHWDAHAESLVHFFEYLIDTEKIPSPGPGADRGAGGIILSGWSFGAATALSVLAAPSAVPLDSELYKKVEPHFKSLVLYDPSPLALGTPVSSYYTHPNIASEDVSGISGKAKRAEQCTVESWTAEQRETWIEGDAAGRCELPCYVNPVQATLKEQAHRALYDPDLVKTYFPNVAVLHISLPETCPFPLWGYFAHKRDYEAAGAEGRATRFKMLECGNHFMHYDDPDYLLKEIMEGIF</sequence>
<dbReference type="InterPro" id="IPR000073">
    <property type="entry name" value="AB_hydrolase_1"/>
</dbReference>
<protein>
    <recommendedName>
        <fullName evidence="1">AB hydrolase-1 domain-containing protein</fullName>
    </recommendedName>
</protein>
<dbReference type="Gene3D" id="3.40.50.1820">
    <property type="entry name" value="alpha/beta hydrolase"/>
    <property type="match status" value="1"/>
</dbReference>
<evidence type="ECO:0000313" key="3">
    <source>
        <dbReference type="Proteomes" id="UP000815677"/>
    </source>
</evidence>
<evidence type="ECO:0000259" key="1">
    <source>
        <dbReference type="Pfam" id="PF12697"/>
    </source>
</evidence>
<accession>A0ABQ0LBK3</accession>
<keyword evidence="3" id="KW-1185">Reference proteome</keyword>
<organism evidence="2 3">
    <name type="scientific">Mycena chlorophos</name>
    <name type="common">Agaric fungus</name>
    <name type="synonym">Agaricus chlorophos</name>
    <dbReference type="NCBI Taxonomy" id="658473"/>
    <lineage>
        <taxon>Eukaryota</taxon>
        <taxon>Fungi</taxon>
        <taxon>Dikarya</taxon>
        <taxon>Basidiomycota</taxon>
        <taxon>Agaricomycotina</taxon>
        <taxon>Agaricomycetes</taxon>
        <taxon>Agaricomycetidae</taxon>
        <taxon>Agaricales</taxon>
        <taxon>Marasmiineae</taxon>
        <taxon>Mycenaceae</taxon>
        <taxon>Mycena</taxon>
    </lineage>
</organism>
<dbReference type="Pfam" id="PF12697">
    <property type="entry name" value="Abhydrolase_6"/>
    <property type="match status" value="1"/>
</dbReference>
<dbReference type="Proteomes" id="UP000815677">
    <property type="component" value="Unassembled WGS sequence"/>
</dbReference>
<gene>
    <name evidence="2" type="ORF">MCHLO_05872</name>
</gene>
<dbReference type="InterPro" id="IPR029058">
    <property type="entry name" value="AB_hydrolase_fold"/>
</dbReference>
<feature type="domain" description="AB hydrolase-1" evidence="1">
    <location>
        <begin position="36"/>
        <end position="318"/>
    </location>
</feature>
<name>A0ABQ0LBK3_MYCCL</name>